<sequence>MSKIIYFFIGLSLIALLGCENFGPEEPMEFELLDGPLDGLSVSEQQLFLAGDIAFNDDVFTVEKGLGPLFVGTSCASCHSGDGKGHPFNQLVRFGNNNLNLPSMLSLGDGRNQ</sequence>
<keyword evidence="2 4" id="KW-0479">Metal-binding</keyword>
<dbReference type="AlphaFoldDB" id="A0A944GZM8"/>
<dbReference type="Proteomes" id="UP000761411">
    <property type="component" value="Unassembled WGS sequence"/>
</dbReference>
<dbReference type="GO" id="GO:0009055">
    <property type="term" value="F:electron transfer activity"/>
    <property type="evidence" value="ECO:0007669"/>
    <property type="project" value="InterPro"/>
</dbReference>
<evidence type="ECO:0000256" key="3">
    <source>
        <dbReference type="ARBA" id="ARBA00023004"/>
    </source>
</evidence>
<proteinExistence type="predicted"/>
<accession>A0A944GZM8</accession>
<keyword evidence="7" id="KW-1185">Reference proteome</keyword>
<dbReference type="EMBL" id="QTKX01000015">
    <property type="protein sequence ID" value="MBS8267100.1"/>
    <property type="molecule type" value="Genomic_DNA"/>
</dbReference>
<evidence type="ECO:0000256" key="2">
    <source>
        <dbReference type="ARBA" id="ARBA00022723"/>
    </source>
</evidence>
<dbReference type="GO" id="GO:0046872">
    <property type="term" value="F:metal ion binding"/>
    <property type="evidence" value="ECO:0007669"/>
    <property type="project" value="UniProtKB-KW"/>
</dbReference>
<comment type="caution">
    <text evidence="6">The sequence shown here is derived from an EMBL/GenBank/DDBJ whole genome shotgun (WGS) entry which is preliminary data.</text>
</comment>
<dbReference type="SUPFAM" id="SSF46626">
    <property type="entry name" value="Cytochrome c"/>
    <property type="match status" value="1"/>
</dbReference>
<feature type="domain" description="Cytochrome c" evidence="5">
    <location>
        <begin position="51"/>
        <end position="113"/>
    </location>
</feature>
<evidence type="ECO:0000313" key="7">
    <source>
        <dbReference type="Proteomes" id="UP000761411"/>
    </source>
</evidence>
<evidence type="ECO:0000259" key="5">
    <source>
        <dbReference type="PROSITE" id="PS51007"/>
    </source>
</evidence>
<dbReference type="GO" id="GO:0020037">
    <property type="term" value="F:heme binding"/>
    <property type="evidence" value="ECO:0007669"/>
    <property type="project" value="InterPro"/>
</dbReference>
<keyword evidence="3 4" id="KW-0408">Iron</keyword>
<evidence type="ECO:0000256" key="4">
    <source>
        <dbReference type="PROSITE-ProRule" id="PRU00433"/>
    </source>
</evidence>
<keyword evidence="1 4" id="KW-0349">Heme</keyword>
<name>A0A944GZM8_9BACI</name>
<evidence type="ECO:0000313" key="6">
    <source>
        <dbReference type="EMBL" id="MBS8267100.1"/>
    </source>
</evidence>
<dbReference type="PROSITE" id="PS51257">
    <property type="entry name" value="PROKAR_LIPOPROTEIN"/>
    <property type="match status" value="1"/>
</dbReference>
<dbReference type="InterPro" id="IPR036909">
    <property type="entry name" value="Cyt_c-like_dom_sf"/>
</dbReference>
<dbReference type="PROSITE" id="PS51007">
    <property type="entry name" value="CYTC"/>
    <property type="match status" value="1"/>
</dbReference>
<organism evidence="6 7">
    <name type="scientific">Mesobacillus boroniphilus</name>
    <dbReference type="NCBI Taxonomy" id="308892"/>
    <lineage>
        <taxon>Bacteria</taxon>
        <taxon>Bacillati</taxon>
        <taxon>Bacillota</taxon>
        <taxon>Bacilli</taxon>
        <taxon>Bacillales</taxon>
        <taxon>Bacillaceae</taxon>
        <taxon>Mesobacillus</taxon>
    </lineage>
</organism>
<evidence type="ECO:0000256" key="1">
    <source>
        <dbReference type="ARBA" id="ARBA00022617"/>
    </source>
</evidence>
<gene>
    <name evidence="6" type="ORF">DYI25_22250</name>
</gene>
<reference evidence="6 7" key="1">
    <citation type="journal article" date="2021" name="Microorganisms">
        <title>Bacterial Dimethylsulfoniopropionate Biosynthesis in the East China Sea.</title>
        <authorList>
            <person name="Liu J."/>
            <person name="Zhang Y."/>
            <person name="Liu J."/>
            <person name="Zhong H."/>
            <person name="Williams B.T."/>
            <person name="Zheng Y."/>
            <person name="Curson A.R.J."/>
            <person name="Sun C."/>
            <person name="Sun H."/>
            <person name="Song D."/>
            <person name="Wagner Mackenzie B."/>
            <person name="Bermejo Martinez A."/>
            <person name="Todd J.D."/>
            <person name="Zhang X.H."/>
        </authorList>
    </citation>
    <scope>NUCLEOTIDE SEQUENCE [LARGE SCALE GENOMIC DNA]</scope>
    <source>
        <strain evidence="6 7">ESS08</strain>
    </source>
</reference>
<dbReference type="RefSeq" id="WP_213372943.1">
    <property type="nucleotide sequence ID" value="NZ_QTKX01000015.1"/>
</dbReference>
<dbReference type="InterPro" id="IPR009056">
    <property type="entry name" value="Cyt_c-like_dom"/>
</dbReference>
<protein>
    <submittedName>
        <fullName evidence="6">Thiol oxidoreductase</fullName>
    </submittedName>
</protein>
<feature type="non-terminal residue" evidence="6">
    <location>
        <position position="113"/>
    </location>
</feature>